<gene>
    <name evidence="1" type="ORF">SPRG_04198</name>
</gene>
<dbReference type="GeneID" id="24126663"/>
<dbReference type="KEGG" id="spar:SPRG_04198"/>
<proteinExistence type="predicted"/>
<accession>A0A067CWT8</accession>
<protein>
    <submittedName>
        <fullName evidence="1">Uncharacterized protein</fullName>
    </submittedName>
</protein>
<dbReference type="AlphaFoldDB" id="A0A067CWT8"/>
<dbReference type="RefSeq" id="XP_012198193.1">
    <property type="nucleotide sequence ID" value="XM_012342803.1"/>
</dbReference>
<dbReference type="STRING" id="695850.A0A067CWT8"/>
<evidence type="ECO:0000313" key="1">
    <source>
        <dbReference type="EMBL" id="KDO31011.1"/>
    </source>
</evidence>
<dbReference type="VEuPathDB" id="FungiDB:SPRG_04198"/>
<dbReference type="Proteomes" id="UP000030745">
    <property type="component" value="Unassembled WGS sequence"/>
</dbReference>
<organism evidence="1 2">
    <name type="scientific">Saprolegnia parasitica (strain CBS 223.65)</name>
    <dbReference type="NCBI Taxonomy" id="695850"/>
    <lineage>
        <taxon>Eukaryota</taxon>
        <taxon>Sar</taxon>
        <taxon>Stramenopiles</taxon>
        <taxon>Oomycota</taxon>
        <taxon>Saprolegniomycetes</taxon>
        <taxon>Saprolegniales</taxon>
        <taxon>Saprolegniaceae</taxon>
        <taxon>Saprolegnia</taxon>
    </lineage>
</organism>
<keyword evidence="2" id="KW-1185">Reference proteome</keyword>
<reference evidence="1 2" key="1">
    <citation type="journal article" date="2013" name="PLoS Genet.">
        <title>Distinctive expansion of potential virulence genes in the genome of the oomycete fish pathogen Saprolegnia parasitica.</title>
        <authorList>
            <person name="Jiang R.H."/>
            <person name="de Bruijn I."/>
            <person name="Haas B.J."/>
            <person name="Belmonte R."/>
            <person name="Lobach L."/>
            <person name="Christie J."/>
            <person name="van den Ackerveken G."/>
            <person name="Bottin A."/>
            <person name="Bulone V."/>
            <person name="Diaz-Moreno S.M."/>
            <person name="Dumas B."/>
            <person name="Fan L."/>
            <person name="Gaulin E."/>
            <person name="Govers F."/>
            <person name="Grenville-Briggs L.J."/>
            <person name="Horner N.R."/>
            <person name="Levin J.Z."/>
            <person name="Mammella M."/>
            <person name="Meijer H.J."/>
            <person name="Morris P."/>
            <person name="Nusbaum C."/>
            <person name="Oome S."/>
            <person name="Phillips A.J."/>
            <person name="van Rooyen D."/>
            <person name="Rzeszutek E."/>
            <person name="Saraiva M."/>
            <person name="Secombes C.J."/>
            <person name="Seidl M.F."/>
            <person name="Snel B."/>
            <person name="Stassen J.H."/>
            <person name="Sykes S."/>
            <person name="Tripathy S."/>
            <person name="van den Berg H."/>
            <person name="Vega-Arreguin J.C."/>
            <person name="Wawra S."/>
            <person name="Young S.K."/>
            <person name="Zeng Q."/>
            <person name="Dieguez-Uribeondo J."/>
            <person name="Russ C."/>
            <person name="Tyler B.M."/>
            <person name="van West P."/>
        </authorList>
    </citation>
    <scope>NUCLEOTIDE SEQUENCE [LARGE SCALE GENOMIC DNA]</scope>
    <source>
        <strain evidence="1 2">CBS 223.65</strain>
    </source>
</reference>
<evidence type="ECO:0000313" key="2">
    <source>
        <dbReference type="Proteomes" id="UP000030745"/>
    </source>
</evidence>
<sequence length="161" mass="19132">MHPDLEAHLVELKTRQRNMQAPVARRIALEKKQQMRDATMAECSAAYTDMLKRKQRQIQQHLVIAKKRNHEFLESLREYQRSVAESRPTPAAIGLEKAKLAFVDTVAEVYPAWQEELQRLKMQRLRQLEQEKHEIEYRRLVAQQVHYHLSHCAWLHVLAVY</sequence>
<dbReference type="EMBL" id="KK583199">
    <property type="protein sequence ID" value="KDO31011.1"/>
    <property type="molecule type" value="Genomic_DNA"/>
</dbReference>
<dbReference type="OrthoDB" id="75687at2759"/>
<name>A0A067CWT8_SAPPC</name>